<feature type="transmembrane region" description="Helical" evidence="6">
    <location>
        <begin position="135"/>
        <end position="154"/>
    </location>
</feature>
<dbReference type="Gene3D" id="1.20.1250.20">
    <property type="entry name" value="MFS general substrate transporter like domains"/>
    <property type="match status" value="2"/>
</dbReference>
<name>A0A6I2GSK0_9LACT</name>
<evidence type="ECO:0000256" key="3">
    <source>
        <dbReference type="ARBA" id="ARBA00022692"/>
    </source>
</evidence>
<evidence type="ECO:0000259" key="7">
    <source>
        <dbReference type="PROSITE" id="PS50850"/>
    </source>
</evidence>
<feature type="transmembrane region" description="Helical" evidence="6">
    <location>
        <begin position="224"/>
        <end position="241"/>
    </location>
</feature>
<keyword evidence="4 6" id="KW-1133">Transmembrane helix</keyword>
<dbReference type="InterPro" id="IPR011701">
    <property type="entry name" value="MFS"/>
</dbReference>
<sequence>MTKKSTMTLIIFACLVYAISAGIRSNYGILMDGLLTRTDLTYEQISFVMGIGQLSYGFAQPIFGYIAMKKSNRFVLTIGMILMIAGLILTPVSSSQLSLLISLGILLSAGTGILCFGIIMGLISPYVSHKRAATISGFLNASSGVGSSILSPVIEVAIRSIGVAYTMWSLAGLTFLLLPFAAFIFTHILKPIVSDLEPEGSEMSVDLSAGQKHSLKEVFSDRNYIYLMLGFATCGFHMAIIQTHFFSQMVSYGILESTAALAYTTFGIASMIGSILCGYLCSRFALKNVLAGLYGMRALIVAIFIYLLPKNVFAVYLFAIVLGMTGDATVTPTSEIINRRYGAAQLGFLFGLTYVSHQIGSFFSAWLGGIFVTGSGDYHTVWLLDIGFCLFAFVVSALIRKEKSTALNPVTT</sequence>
<feature type="domain" description="Major facilitator superfamily (MFS) profile" evidence="7">
    <location>
        <begin position="6"/>
        <end position="404"/>
    </location>
</feature>
<evidence type="ECO:0000256" key="4">
    <source>
        <dbReference type="ARBA" id="ARBA00022989"/>
    </source>
</evidence>
<comment type="subcellular location">
    <subcellularLocation>
        <location evidence="1">Cell membrane</location>
        <topology evidence="1">Multi-pass membrane protein</topology>
    </subcellularLocation>
</comment>
<proteinExistence type="predicted"/>
<dbReference type="Pfam" id="PF07690">
    <property type="entry name" value="MFS_1"/>
    <property type="match status" value="2"/>
</dbReference>
<dbReference type="InterPro" id="IPR020846">
    <property type="entry name" value="MFS_dom"/>
</dbReference>
<dbReference type="PROSITE" id="PS50850">
    <property type="entry name" value="MFS"/>
    <property type="match status" value="1"/>
</dbReference>
<evidence type="ECO:0000256" key="2">
    <source>
        <dbReference type="ARBA" id="ARBA00022448"/>
    </source>
</evidence>
<dbReference type="PANTHER" id="PTHR11360:SF284">
    <property type="entry name" value="EG:103B4.3 PROTEIN-RELATED"/>
    <property type="match status" value="1"/>
</dbReference>
<dbReference type="InterPro" id="IPR050327">
    <property type="entry name" value="Proton-linked_MCT"/>
</dbReference>
<protein>
    <submittedName>
        <fullName evidence="8">MFS transporter</fullName>
    </submittedName>
</protein>
<dbReference type="GO" id="GO:0005886">
    <property type="term" value="C:plasma membrane"/>
    <property type="evidence" value="ECO:0007669"/>
    <property type="project" value="UniProtKB-SubCell"/>
</dbReference>
<dbReference type="RefSeq" id="WP_153864100.1">
    <property type="nucleotide sequence ID" value="NZ_WJQS01000015.1"/>
</dbReference>
<feature type="transmembrane region" description="Helical" evidence="6">
    <location>
        <begin position="346"/>
        <end position="367"/>
    </location>
</feature>
<dbReference type="GO" id="GO:0022857">
    <property type="term" value="F:transmembrane transporter activity"/>
    <property type="evidence" value="ECO:0007669"/>
    <property type="project" value="InterPro"/>
</dbReference>
<feature type="transmembrane region" description="Helical" evidence="6">
    <location>
        <begin position="313"/>
        <end position="334"/>
    </location>
</feature>
<accession>A0A6I2GSK0</accession>
<feature type="transmembrane region" description="Helical" evidence="6">
    <location>
        <begin position="74"/>
        <end position="93"/>
    </location>
</feature>
<comment type="caution">
    <text evidence="8">The sequence shown here is derived from an EMBL/GenBank/DDBJ whole genome shotgun (WGS) entry which is preliminary data.</text>
</comment>
<organism evidence="8 9">
    <name type="scientific">Fundicoccus ignavus</name>
    <dbReference type="NCBI Taxonomy" id="2664442"/>
    <lineage>
        <taxon>Bacteria</taxon>
        <taxon>Bacillati</taxon>
        <taxon>Bacillota</taxon>
        <taxon>Bacilli</taxon>
        <taxon>Lactobacillales</taxon>
        <taxon>Aerococcaceae</taxon>
        <taxon>Fundicoccus</taxon>
    </lineage>
</organism>
<dbReference type="AlphaFoldDB" id="A0A6I2GSK0"/>
<feature type="transmembrane region" description="Helical" evidence="6">
    <location>
        <begin position="166"/>
        <end position="189"/>
    </location>
</feature>
<feature type="transmembrane region" description="Helical" evidence="6">
    <location>
        <begin position="45"/>
        <end position="67"/>
    </location>
</feature>
<evidence type="ECO:0000313" key="8">
    <source>
        <dbReference type="EMBL" id="MRI86435.1"/>
    </source>
</evidence>
<evidence type="ECO:0000313" key="9">
    <source>
        <dbReference type="Proteomes" id="UP000430975"/>
    </source>
</evidence>
<evidence type="ECO:0000256" key="6">
    <source>
        <dbReference type="SAM" id="Phobius"/>
    </source>
</evidence>
<keyword evidence="3 6" id="KW-0812">Transmembrane</keyword>
<keyword evidence="5 6" id="KW-0472">Membrane</keyword>
<feature type="transmembrane region" description="Helical" evidence="6">
    <location>
        <begin position="99"/>
        <end position="123"/>
    </location>
</feature>
<evidence type="ECO:0000256" key="5">
    <source>
        <dbReference type="ARBA" id="ARBA00023136"/>
    </source>
</evidence>
<dbReference type="Proteomes" id="UP000430975">
    <property type="component" value="Unassembled WGS sequence"/>
</dbReference>
<keyword evidence="2" id="KW-0813">Transport</keyword>
<dbReference type="SUPFAM" id="SSF103473">
    <property type="entry name" value="MFS general substrate transporter"/>
    <property type="match status" value="1"/>
</dbReference>
<feature type="transmembrane region" description="Helical" evidence="6">
    <location>
        <begin position="288"/>
        <end position="307"/>
    </location>
</feature>
<evidence type="ECO:0000256" key="1">
    <source>
        <dbReference type="ARBA" id="ARBA00004651"/>
    </source>
</evidence>
<keyword evidence="9" id="KW-1185">Reference proteome</keyword>
<reference evidence="8 9" key="1">
    <citation type="submission" date="2019-11" db="EMBL/GenBank/DDBJ databases">
        <title>Characterisation of Fundicoccus ignavus gen. nov. sp. nov., a novel genus of the family Aerococcaceae isolated from bulk tank milk.</title>
        <authorList>
            <person name="Siebert A."/>
            <person name="Huptas C."/>
            <person name="Wenning M."/>
            <person name="Scherer S."/>
            <person name="Doll E.V."/>
        </authorList>
    </citation>
    <scope>NUCLEOTIDE SEQUENCE [LARGE SCALE GENOMIC DNA]</scope>
    <source>
        <strain evidence="8 9">WS4759</strain>
    </source>
</reference>
<feature type="transmembrane region" description="Helical" evidence="6">
    <location>
        <begin position="379"/>
        <end position="399"/>
    </location>
</feature>
<dbReference type="EMBL" id="WJQS01000015">
    <property type="protein sequence ID" value="MRI86435.1"/>
    <property type="molecule type" value="Genomic_DNA"/>
</dbReference>
<dbReference type="PANTHER" id="PTHR11360">
    <property type="entry name" value="MONOCARBOXYLATE TRANSPORTER"/>
    <property type="match status" value="1"/>
</dbReference>
<feature type="transmembrane region" description="Helical" evidence="6">
    <location>
        <begin position="261"/>
        <end position="281"/>
    </location>
</feature>
<dbReference type="InterPro" id="IPR036259">
    <property type="entry name" value="MFS_trans_sf"/>
</dbReference>
<gene>
    <name evidence="8" type="ORF">GIY09_11320</name>
</gene>